<accession>A0ABV2HFD5</accession>
<dbReference type="EMBL" id="JBEPLI010000001">
    <property type="protein sequence ID" value="MET3589248.1"/>
    <property type="molecule type" value="Genomic_DNA"/>
</dbReference>
<keyword evidence="2" id="KW-1185">Reference proteome</keyword>
<name>A0ABV2HFD5_9HYPH</name>
<dbReference type="Proteomes" id="UP001549086">
    <property type="component" value="Unassembled WGS sequence"/>
</dbReference>
<sequence>MKKRMSKSYMTDIECEELRADGLSIPISLHFHHNLGALSEGQDKPLWFTYKRRLTASFKGFFDLKN</sequence>
<comment type="caution">
    <text evidence="1">The sequence shown here is derived from an EMBL/GenBank/DDBJ whole genome shotgun (WGS) entry which is preliminary data.</text>
</comment>
<proteinExistence type="predicted"/>
<reference evidence="1 2" key="1">
    <citation type="submission" date="2024-06" db="EMBL/GenBank/DDBJ databases">
        <title>Genomic Encyclopedia of Type Strains, Phase IV (KMG-IV): sequencing the most valuable type-strain genomes for metagenomic binning, comparative biology and taxonomic classification.</title>
        <authorList>
            <person name="Goeker M."/>
        </authorList>
    </citation>
    <scope>NUCLEOTIDE SEQUENCE [LARGE SCALE GENOMIC DNA]</scope>
    <source>
        <strain evidence="1 2">DSM 23649</strain>
    </source>
</reference>
<evidence type="ECO:0000313" key="2">
    <source>
        <dbReference type="Proteomes" id="UP001549086"/>
    </source>
</evidence>
<gene>
    <name evidence="1" type="ORF">ABID23_000318</name>
</gene>
<dbReference type="RefSeq" id="WP_354188620.1">
    <property type="nucleotide sequence ID" value="NZ_JBEPLI010000001.1"/>
</dbReference>
<protein>
    <submittedName>
        <fullName evidence="1">Uncharacterized protein</fullName>
    </submittedName>
</protein>
<evidence type="ECO:0000313" key="1">
    <source>
        <dbReference type="EMBL" id="MET3589248.1"/>
    </source>
</evidence>
<organism evidence="1 2">
    <name type="scientific">Bartonella silvatica</name>
    <dbReference type="NCBI Taxonomy" id="357760"/>
    <lineage>
        <taxon>Bacteria</taxon>
        <taxon>Pseudomonadati</taxon>
        <taxon>Pseudomonadota</taxon>
        <taxon>Alphaproteobacteria</taxon>
        <taxon>Hyphomicrobiales</taxon>
        <taxon>Bartonellaceae</taxon>
        <taxon>Bartonella</taxon>
    </lineage>
</organism>